<evidence type="ECO:0000256" key="9">
    <source>
        <dbReference type="ARBA" id="ARBA00023136"/>
    </source>
</evidence>
<feature type="transmembrane region" description="Helical" evidence="12">
    <location>
        <begin position="353"/>
        <end position="374"/>
    </location>
</feature>
<evidence type="ECO:0000313" key="13">
    <source>
        <dbReference type="EMBL" id="QDV27733.1"/>
    </source>
</evidence>
<dbReference type="Proteomes" id="UP000318017">
    <property type="component" value="Chromosome"/>
</dbReference>
<evidence type="ECO:0000256" key="3">
    <source>
        <dbReference type="ARBA" id="ARBA00022448"/>
    </source>
</evidence>
<keyword evidence="7 12" id="KW-0653">Protein transport</keyword>
<dbReference type="GO" id="GO:0044781">
    <property type="term" value="P:bacterial-type flagellum organization"/>
    <property type="evidence" value="ECO:0007669"/>
    <property type="project" value="UniProtKB-UniRule"/>
</dbReference>
<protein>
    <recommendedName>
        <fullName evidence="2 12">Flagellar biosynthetic protein FliP</fullName>
    </recommendedName>
</protein>
<dbReference type="PANTHER" id="PTHR30587">
    <property type="entry name" value="FLAGELLAR BIOSYNTHETIC PROTEIN FLIP"/>
    <property type="match status" value="1"/>
</dbReference>
<evidence type="ECO:0000256" key="6">
    <source>
        <dbReference type="ARBA" id="ARBA00022795"/>
    </source>
</evidence>
<keyword evidence="11 12" id="KW-1006">Bacterial flagellum protein export</keyword>
<feature type="transmembrane region" description="Helical" evidence="12">
    <location>
        <begin position="208"/>
        <end position="227"/>
    </location>
</feature>
<keyword evidence="9 12" id="KW-0472">Membrane</keyword>
<accession>A0A518GGN0</accession>
<reference evidence="13 14" key="1">
    <citation type="submission" date="2019-02" db="EMBL/GenBank/DDBJ databases">
        <title>Deep-cultivation of Planctomycetes and their phenomic and genomic characterization uncovers novel biology.</title>
        <authorList>
            <person name="Wiegand S."/>
            <person name="Jogler M."/>
            <person name="Boedeker C."/>
            <person name="Pinto D."/>
            <person name="Vollmers J."/>
            <person name="Rivas-Marin E."/>
            <person name="Kohn T."/>
            <person name="Peeters S.H."/>
            <person name="Heuer A."/>
            <person name="Rast P."/>
            <person name="Oberbeckmann S."/>
            <person name="Bunk B."/>
            <person name="Jeske O."/>
            <person name="Meyerdierks A."/>
            <person name="Storesund J.E."/>
            <person name="Kallscheuer N."/>
            <person name="Luecker S."/>
            <person name="Lage O.M."/>
            <person name="Pohl T."/>
            <person name="Merkel B.J."/>
            <person name="Hornburger P."/>
            <person name="Mueller R.-W."/>
            <person name="Bruemmer F."/>
            <person name="Labrenz M."/>
            <person name="Spormann A.M."/>
            <person name="Op den Camp H."/>
            <person name="Overmann J."/>
            <person name="Amann R."/>
            <person name="Jetten M.S.M."/>
            <person name="Mascher T."/>
            <person name="Medema M.H."/>
            <person name="Devos D.P."/>
            <person name="Kaster A.-K."/>
            <person name="Ovreas L."/>
            <person name="Rohde M."/>
            <person name="Galperin M.Y."/>
            <person name="Jogler C."/>
        </authorList>
    </citation>
    <scope>NUCLEOTIDE SEQUENCE [LARGE SCALE GENOMIC DNA]</scope>
    <source>
        <strain evidence="13 14">Q31a</strain>
    </source>
</reference>
<keyword evidence="4 12" id="KW-1003">Cell membrane</keyword>
<dbReference type="PANTHER" id="PTHR30587:SF0">
    <property type="entry name" value="FLAGELLAR BIOSYNTHETIC PROTEIN FLIP"/>
    <property type="match status" value="1"/>
</dbReference>
<evidence type="ECO:0000313" key="14">
    <source>
        <dbReference type="Proteomes" id="UP000318017"/>
    </source>
</evidence>
<proteinExistence type="inferred from homology"/>
<dbReference type="PROSITE" id="PS01061">
    <property type="entry name" value="FLIP_2"/>
    <property type="match status" value="1"/>
</dbReference>
<dbReference type="PRINTS" id="PR00951">
    <property type="entry name" value="FLGBIOSNFLIP"/>
</dbReference>
<evidence type="ECO:0000256" key="11">
    <source>
        <dbReference type="ARBA" id="ARBA00023225"/>
    </source>
</evidence>
<keyword evidence="3 12" id="KW-0813">Transport</keyword>
<dbReference type="AlphaFoldDB" id="A0A518GGN0"/>
<dbReference type="InterPro" id="IPR005837">
    <property type="entry name" value="FliP"/>
</dbReference>
<comment type="similarity">
    <text evidence="1 12">Belongs to the FliP/MopC/SpaP family.</text>
</comment>
<evidence type="ECO:0000256" key="1">
    <source>
        <dbReference type="ARBA" id="ARBA00006257"/>
    </source>
</evidence>
<dbReference type="GO" id="GO:0009425">
    <property type="term" value="C:bacterial-type flagellum basal body"/>
    <property type="evidence" value="ECO:0007669"/>
    <property type="project" value="UniProtKB-SubCell"/>
</dbReference>
<evidence type="ECO:0000256" key="5">
    <source>
        <dbReference type="ARBA" id="ARBA00022692"/>
    </source>
</evidence>
<keyword evidence="6 12" id="KW-1005">Bacterial flagellum biogenesis</keyword>
<feature type="transmembrane region" description="Helical" evidence="12">
    <location>
        <begin position="319"/>
        <end position="341"/>
    </location>
</feature>
<keyword evidence="13" id="KW-0966">Cell projection</keyword>
<comment type="function">
    <text evidence="12">Plays a role in the flagellum-specific transport system.</text>
</comment>
<dbReference type="NCBIfam" id="NF009438">
    <property type="entry name" value="PRK12797.1"/>
    <property type="match status" value="1"/>
</dbReference>
<keyword evidence="13" id="KW-0969">Cilium</keyword>
<dbReference type="NCBIfam" id="TIGR01103">
    <property type="entry name" value="fliP"/>
    <property type="match status" value="1"/>
</dbReference>
<evidence type="ECO:0000256" key="10">
    <source>
        <dbReference type="ARBA" id="ARBA00023143"/>
    </source>
</evidence>
<sequence>MDNLSSWLAPALRSSISVRFSASPALPENPLSCNPCLSHTLGEAEAPLACVARQNLKREFVGSGGDLGDWSRARMSRVALAACLFATLLLAQVQPVAAQNTFEQPAASGSQLSPSGSLFDRMTEAVQGDSVAGGLGEGASATAENFLLSGPEKWTSRDGLTSSLQIILLLTVLSLAPAILLMTTCYVRIIVVMGLLRQALGTGQLPPSQVITSISLFMTMFIMAPVWNEVYDKSIAPYTAPGSDMSVQAAWEAGITPVRTFMIRQIDMAGNDDDVLLFHNYNDPSGTLPESMEEFPLRVLLPAYMLSELKTAFLMGFQIFLPFLLIDLVVASVTISMGMMMLPPAMISLPFKLLLFVLIDGWHLVVEMLLSSFGTLA</sequence>
<keyword evidence="13" id="KW-0282">Flagellum</keyword>
<keyword evidence="14" id="KW-1185">Reference proteome</keyword>
<evidence type="ECO:0000256" key="4">
    <source>
        <dbReference type="ARBA" id="ARBA00022475"/>
    </source>
</evidence>
<dbReference type="GO" id="GO:0005886">
    <property type="term" value="C:plasma membrane"/>
    <property type="evidence" value="ECO:0007669"/>
    <property type="project" value="UniProtKB-SubCell"/>
</dbReference>
<dbReference type="PRINTS" id="PR01302">
    <property type="entry name" value="TYPE3IMPPROT"/>
</dbReference>
<evidence type="ECO:0000256" key="8">
    <source>
        <dbReference type="ARBA" id="ARBA00022989"/>
    </source>
</evidence>
<dbReference type="KEGG" id="ahel:Q31a_61260"/>
<evidence type="ECO:0000256" key="7">
    <source>
        <dbReference type="ARBA" id="ARBA00022927"/>
    </source>
</evidence>
<evidence type="ECO:0000256" key="2">
    <source>
        <dbReference type="ARBA" id="ARBA00021714"/>
    </source>
</evidence>
<dbReference type="InterPro" id="IPR005838">
    <property type="entry name" value="T3SS_IM_P"/>
</dbReference>
<feature type="transmembrane region" description="Helical" evidence="12">
    <location>
        <begin position="166"/>
        <end position="196"/>
    </location>
</feature>
<keyword evidence="10" id="KW-0975">Bacterial flagellum</keyword>
<dbReference type="GO" id="GO:0009306">
    <property type="term" value="P:protein secretion"/>
    <property type="evidence" value="ECO:0007669"/>
    <property type="project" value="UniProtKB-UniRule"/>
</dbReference>
<gene>
    <name evidence="12 13" type="primary">fliP</name>
    <name evidence="13" type="ORF">Q31a_61260</name>
</gene>
<comment type="subcellular location">
    <subcellularLocation>
        <location evidence="12">Cell membrane</location>
        <topology evidence="12">Multi-pass membrane protein</topology>
    </subcellularLocation>
    <subcellularLocation>
        <location evidence="12">Bacterial flagellum basal body</location>
    </subcellularLocation>
</comment>
<keyword evidence="5 12" id="KW-0812">Transmembrane</keyword>
<dbReference type="EMBL" id="CP036298">
    <property type="protein sequence ID" value="QDV27733.1"/>
    <property type="molecule type" value="Genomic_DNA"/>
</dbReference>
<keyword evidence="8 12" id="KW-1133">Transmembrane helix</keyword>
<dbReference type="Pfam" id="PF00813">
    <property type="entry name" value="FliP"/>
    <property type="match status" value="1"/>
</dbReference>
<name>A0A518GGN0_9BACT</name>
<organism evidence="13 14">
    <name type="scientific">Aureliella helgolandensis</name>
    <dbReference type="NCBI Taxonomy" id="2527968"/>
    <lineage>
        <taxon>Bacteria</taxon>
        <taxon>Pseudomonadati</taxon>
        <taxon>Planctomycetota</taxon>
        <taxon>Planctomycetia</taxon>
        <taxon>Pirellulales</taxon>
        <taxon>Pirellulaceae</taxon>
        <taxon>Aureliella</taxon>
    </lineage>
</organism>
<evidence type="ECO:0000256" key="12">
    <source>
        <dbReference type="RuleBase" id="RU362069"/>
    </source>
</evidence>